<dbReference type="GeneID" id="13281073"/>
<evidence type="ECO:0000313" key="3">
    <source>
        <dbReference type="Proteomes" id="UP000002668"/>
    </source>
</evidence>
<sequence length="93" mass="10151">MGKDWALGLSLAVPPANDATNNRFGFVVDDGSSRRIIKEDHQGGSSRRIIKEDHQGGSSRRIIKEDHQGGSSRRIIKEDHQGGSSRMDHEGGS</sequence>
<accession>E5A0P1</accession>
<keyword evidence="3" id="KW-1185">Reference proteome</keyword>
<dbReference type="VEuPathDB" id="FungiDB:LEMA_uP103180.1"/>
<organism evidence="3">
    <name type="scientific">Leptosphaeria maculans (strain JN3 / isolate v23.1.3 / race Av1-4-5-6-7-8)</name>
    <name type="common">Blackleg fungus</name>
    <name type="synonym">Phoma lingam</name>
    <dbReference type="NCBI Taxonomy" id="985895"/>
    <lineage>
        <taxon>Eukaryota</taxon>
        <taxon>Fungi</taxon>
        <taxon>Dikarya</taxon>
        <taxon>Ascomycota</taxon>
        <taxon>Pezizomycotina</taxon>
        <taxon>Dothideomycetes</taxon>
        <taxon>Pleosporomycetidae</taxon>
        <taxon>Pleosporales</taxon>
        <taxon>Pleosporineae</taxon>
        <taxon>Leptosphaeriaceae</taxon>
        <taxon>Plenodomus</taxon>
        <taxon>Plenodomus lingam/Leptosphaeria maculans species complex</taxon>
    </lineage>
</organism>
<evidence type="ECO:0000313" key="2">
    <source>
        <dbReference type="EMBL" id="CBX97187.1"/>
    </source>
</evidence>
<gene>
    <name evidence="2" type="ORF">LEMA_uP103180.1</name>
</gene>
<dbReference type="Proteomes" id="UP000002668">
    <property type="component" value="Genome"/>
</dbReference>
<evidence type="ECO:0000256" key="1">
    <source>
        <dbReference type="SAM" id="MobiDB-lite"/>
    </source>
</evidence>
<feature type="region of interest" description="Disordered" evidence="1">
    <location>
        <begin position="35"/>
        <end position="93"/>
    </location>
</feature>
<name>E5A0P1_LEPMJ</name>
<proteinExistence type="predicted"/>
<feature type="compositionally biased region" description="Basic and acidic residues" evidence="1">
    <location>
        <begin position="75"/>
        <end position="93"/>
    </location>
</feature>
<dbReference type="EMBL" id="FP929131">
    <property type="protein sequence ID" value="CBX97187.1"/>
    <property type="molecule type" value="Genomic_DNA"/>
</dbReference>
<protein>
    <submittedName>
        <fullName evidence="2">Predicted protein</fullName>
    </submittedName>
</protein>
<dbReference type="HOGENOM" id="CLU_2400081_0_0_1"/>
<reference evidence="3" key="1">
    <citation type="journal article" date="2011" name="Nat. Commun.">
        <title>Effector diversification within compartments of the Leptosphaeria maculans genome affected by Repeat-Induced Point mutations.</title>
        <authorList>
            <person name="Rouxel T."/>
            <person name="Grandaubert J."/>
            <person name="Hane J.K."/>
            <person name="Hoede C."/>
            <person name="van de Wouw A.P."/>
            <person name="Couloux A."/>
            <person name="Dominguez V."/>
            <person name="Anthouard V."/>
            <person name="Bally P."/>
            <person name="Bourras S."/>
            <person name="Cozijnsen A.J."/>
            <person name="Ciuffetti L.M."/>
            <person name="Degrave A."/>
            <person name="Dilmaghani A."/>
            <person name="Duret L."/>
            <person name="Fudal I."/>
            <person name="Goodwin S.B."/>
            <person name="Gout L."/>
            <person name="Glaser N."/>
            <person name="Linglin J."/>
            <person name="Kema G.H.J."/>
            <person name="Lapalu N."/>
            <person name="Lawrence C.B."/>
            <person name="May K."/>
            <person name="Meyer M."/>
            <person name="Ollivier B."/>
            <person name="Poulain J."/>
            <person name="Schoch C.L."/>
            <person name="Simon A."/>
            <person name="Spatafora J.W."/>
            <person name="Stachowiak A."/>
            <person name="Turgeon B.G."/>
            <person name="Tyler B.M."/>
            <person name="Vincent D."/>
            <person name="Weissenbach J."/>
            <person name="Amselem J."/>
            <person name="Quesneville H."/>
            <person name="Oliver R.P."/>
            <person name="Wincker P."/>
            <person name="Balesdent M.-H."/>
            <person name="Howlett B.J."/>
        </authorList>
    </citation>
    <scope>NUCLEOTIDE SEQUENCE [LARGE SCALE GENOMIC DNA]</scope>
    <source>
        <strain evidence="3">JN3 / isolate v23.1.3 / race Av1-4-5-6-7-8</strain>
    </source>
</reference>
<dbReference type="InParanoid" id="E5A0P1"/>
<dbReference type="AlphaFoldDB" id="E5A0P1"/>